<evidence type="ECO:0000313" key="6">
    <source>
        <dbReference type="EMBL" id="KKF96323.1"/>
    </source>
</evidence>
<accession>A0A0F8BUS8</accession>
<evidence type="ECO:0000313" key="7">
    <source>
        <dbReference type="Proteomes" id="UP000034841"/>
    </source>
</evidence>
<gene>
    <name evidence="6" type="primary">sgd1</name>
    <name evidence="6" type="ORF">CFO_g1323</name>
</gene>
<dbReference type="PANTHER" id="PTHR18034">
    <property type="entry name" value="CELL CYCLE CONTROL PROTEIN CWF22-RELATED"/>
    <property type="match status" value="1"/>
</dbReference>
<reference evidence="6 7" key="1">
    <citation type="submission" date="2015-04" db="EMBL/GenBank/DDBJ databases">
        <title>Genome sequence of Ceratocystis platani, a major pathogen of plane trees.</title>
        <authorList>
            <person name="Belbahri L."/>
        </authorList>
    </citation>
    <scope>NUCLEOTIDE SEQUENCE [LARGE SCALE GENOMIC DNA]</scope>
    <source>
        <strain evidence="6 7">CFO</strain>
    </source>
</reference>
<dbReference type="InterPro" id="IPR016024">
    <property type="entry name" value="ARM-type_fold"/>
</dbReference>
<evidence type="ECO:0000256" key="4">
    <source>
        <dbReference type="SAM" id="MobiDB-lite"/>
    </source>
</evidence>
<comment type="caution">
    <text evidence="6">The sequence shown here is derived from an EMBL/GenBank/DDBJ whole genome shotgun (WGS) entry which is preliminary data.</text>
</comment>
<dbReference type="EMBL" id="LBBL01000048">
    <property type="protein sequence ID" value="KKF96323.1"/>
    <property type="molecule type" value="Genomic_DNA"/>
</dbReference>
<feature type="compositionally biased region" description="Acidic residues" evidence="4">
    <location>
        <begin position="122"/>
        <end position="153"/>
    </location>
</feature>
<dbReference type="Pfam" id="PF02854">
    <property type="entry name" value="MIF4G"/>
    <property type="match status" value="1"/>
</dbReference>
<dbReference type="InterPro" id="IPR003891">
    <property type="entry name" value="Initiation_fac_eIF4g_MI"/>
</dbReference>
<feature type="region of interest" description="Disordered" evidence="4">
    <location>
        <begin position="1"/>
        <end position="25"/>
    </location>
</feature>
<dbReference type="PROSITE" id="PS51366">
    <property type="entry name" value="MI"/>
    <property type="match status" value="1"/>
</dbReference>
<comment type="subcellular location">
    <subcellularLocation>
        <location evidence="1">Nucleus</location>
        <location evidence="1">Nucleolus</location>
    </subcellularLocation>
</comment>
<dbReference type="SUPFAM" id="SSF48371">
    <property type="entry name" value="ARM repeat"/>
    <property type="match status" value="1"/>
</dbReference>
<dbReference type="OrthoDB" id="361797at2759"/>
<evidence type="ECO:0000259" key="5">
    <source>
        <dbReference type="PROSITE" id="PS51366"/>
    </source>
</evidence>
<name>A0A0F8BUS8_CERFI</name>
<feature type="compositionally biased region" description="Basic and acidic residues" evidence="4">
    <location>
        <begin position="106"/>
        <end position="121"/>
    </location>
</feature>
<organism evidence="6 7">
    <name type="scientific">Ceratocystis fimbriata f. sp. platani</name>
    <dbReference type="NCBI Taxonomy" id="88771"/>
    <lineage>
        <taxon>Eukaryota</taxon>
        <taxon>Fungi</taxon>
        <taxon>Dikarya</taxon>
        <taxon>Ascomycota</taxon>
        <taxon>Pezizomycotina</taxon>
        <taxon>Sordariomycetes</taxon>
        <taxon>Hypocreomycetidae</taxon>
        <taxon>Microascales</taxon>
        <taxon>Ceratocystidaceae</taxon>
        <taxon>Ceratocystis</taxon>
    </lineage>
</organism>
<protein>
    <submittedName>
        <fullName evidence="6">Suppressor of glycerol defect protein 1</fullName>
    </submittedName>
</protein>
<dbReference type="GO" id="GO:0042274">
    <property type="term" value="P:ribosomal small subunit biogenesis"/>
    <property type="evidence" value="ECO:0007669"/>
    <property type="project" value="TreeGrafter"/>
</dbReference>
<feature type="region of interest" description="Disordered" evidence="4">
    <location>
        <begin position="40"/>
        <end position="218"/>
    </location>
</feature>
<evidence type="ECO:0000256" key="3">
    <source>
        <dbReference type="ARBA" id="ARBA00023242"/>
    </source>
</evidence>
<sequence>MPPSSKRKNAEPFEGGRSSKLLKQQIADDDAAIRELEKKLGIKKNRKSTPKSFKDDGLEDLFGADFDKSDDEDVEQSKQKAEYDSWLASKRASASEGKSKAWAPTRRQETMKEDESSRENEEMASFEGFEDDSASNGEDGEDGFEFDSEDSEKEGDVQAGYEEKDEDDMGSNLDSEDLDSENLDSESFDDDSADEEDEEGEASTPRVRENPYTAPTEGRIVEKYVPPSLRKAALGSSETASRLQRQLQGYFNRLSESNMLGILKDVEKIYTNHARGDANNAMIDALMMQVCNPATLPDTFYVLTAGFAAAVYKIIGESFGSQLVTKVTELFQKEYDVARKTEGQPSKHTSNLLTFMSELYVFQVVGCNMIFDFIRLLLEDITELSTELILRIVRMAGKYMRKDDPQALKDIVSALGNPGSIQENKEISVRTKFMIETITDLKNNKLKAGVQESAVVADHVARMRRLLGSLNQRRLAASGPLRVGLQDIALADTKGKWWLTGASFADPRKAKPASESGPDAAAEKGPHQLVLDDGCASTDSEDYEFWLPENKLRQLAIEQGLKKEVQQTIMIAIAGSASVDDAVVHFRKLNLNKIHRCDVALVLMTCASSEQPYNPFYAAVAKRLASDGRIRYAYRSQLLSVFRRLGESLFDEEEEEEDEDGLRLDEERLANIGKFVSSLVVDGSMSLQSLKALDFPTMQKKSSLLVGRILKSMFAEAIKAGKVKDSKGNRQGPEETLRRVLKDTEGTALAASLQFMFSKLLKSGKLSKDETKACKAARTILEQQNI</sequence>
<dbReference type="GO" id="GO:0005730">
    <property type="term" value="C:nucleolus"/>
    <property type="evidence" value="ECO:0007669"/>
    <property type="project" value="UniProtKB-SubCell"/>
</dbReference>
<keyword evidence="3" id="KW-0539">Nucleus</keyword>
<dbReference type="Proteomes" id="UP000034841">
    <property type="component" value="Unassembled WGS sequence"/>
</dbReference>
<dbReference type="InterPro" id="IPR003890">
    <property type="entry name" value="MIF4G-like_typ-3"/>
</dbReference>
<dbReference type="InterPro" id="IPR050781">
    <property type="entry name" value="CWC22_splicing_factor"/>
</dbReference>
<keyword evidence="7" id="KW-1185">Reference proteome</keyword>
<dbReference type="Gene3D" id="1.25.40.180">
    <property type="match status" value="1"/>
</dbReference>
<proteinExistence type="inferred from homology"/>
<evidence type="ECO:0000256" key="2">
    <source>
        <dbReference type="ARBA" id="ARBA00006856"/>
    </source>
</evidence>
<feature type="domain" description="MI" evidence="5">
    <location>
        <begin position="560"/>
        <end position="695"/>
    </location>
</feature>
<dbReference type="PANTHER" id="PTHR18034:SF4">
    <property type="entry name" value="NUCLEOLAR MIF4G DOMAIN-CONTAINING PROTEIN 1"/>
    <property type="match status" value="1"/>
</dbReference>
<comment type="similarity">
    <text evidence="2">Belongs to the CWC22 family.</text>
</comment>
<evidence type="ECO:0000256" key="1">
    <source>
        <dbReference type="ARBA" id="ARBA00004604"/>
    </source>
</evidence>
<dbReference type="AlphaFoldDB" id="A0A0F8BUS8"/>
<dbReference type="SMART" id="SM00543">
    <property type="entry name" value="MIF4G"/>
    <property type="match status" value="1"/>
</dbReference>
<feature type="compositionally biased region" description="Acidic residues" evidence="4">
    <location>
        <begin position="163"/>
        <end position="201"/>
    </location>
</feature>
<dbReference type="GO" id="GO:0003723">
    <property type="term" value="F:RNA binding"/>
    <property type="evidence" value="ECO:0007669"/>
    <property type="project" value="InterPro"/>
</dbReference>